<dbReference type="GO" id="GO:0004674">
    <property type="term" value="F:protein serine/threonine kinase activity"/>
    <property type="evidence" value="ECO:0007669"/>
    <property type="project" value="UniProtKB-KW"/>
</dbReference>
<evidence type="ECO:0000313" key="2">
    <source>
        <dbReference type="Proteomes" id="UP001611383"/>
    </source>
</evidence>
<keyword evidence="1" id="KW-0808">Transferase</keyword>
<reference evidence="1 2" key="1">
    <citation type="submission" date="2019-08" db="EMBL/GenBank/DDBJ databases">
        <title>Archangium and Cystobacter genomes.</title>
        <authorList>
            <person name="Chen I.-C.K."/>
            <person name="Wielgoss S."/>
        </authorList>
    </citation>
    <scope>NUCLEOTIDE SEQUENCE [LARGE SCALE GENOMIC DNA]</scope>
    <source>
        <strain evidence="1 2">Cbm 6</strain>
    </source>
</reference>
<name>A0ABY9WHQ3_9BACT</name>
<protein>
    <submittedName>
        <fullName evidence="1">Serine/threonine protein kinase</fullName>
    </submittedName>
</protein>
<keyword evidence="1" id="KW-0723">Serine/threonine-protein kinase</keyword>
<proteinExistence type="predicted"/>
<gene>
    <name evidence="1" type="ORF">F0U60_00320</name>
</gene>
<keyword evidence="2" id="KW-1185">Reference proteome</keyword>
<dbReference type="PROSITE" id="PS51257">
    <property type="entry name" value="PROKAR_LIPOPROTEIN"/>
    <property type="match status" value="1"/>
</dbReference>
<dbReference type="EMBL" id="CP043494">
    <property type="protein sequence ID" value="WNG42709.1"/>
    <property type="molecule type" value="Genomic_DNA"/>
</dbReference>
<accession>A0ABY9WHQ3</accession>
<evidence type="ECO:0000313" key="1">
    <source>
        <dbReference type="EMBL" id="WNG42709.1"/>
    </source>
</evidence>
<dbReference type="Proteomes" id="UP001611383">
    <property type="component" value="Chromosome"/>
</dbReference>
<dbReference type="RefSeq" id="WP_395812699.1">
    <property type="nucleotide sequence ID" value="NZ_CP043494.1"/>
</dbReference>
<sequence>MPSNRARFPLAFVVLLLVTSGCPSGGVFLRPDGSPGPEKCPEEALKAMRILRLRVGDAASVELDVNQTDTSPITLYDGPVESMLNTELGPLLESPTRLYGRVWTSGPQVVVRYYEAKPPDGDVIPICAVARLGNGQLRKLPGSKPGMATLEFSGAGVYIVDSFR</sequence>
<keyword evidence="1" id="KW-0418">Kinase</keyword>
<organism evidence="1 2">
    <name type="scientific">Archangium minus</name>
    <dbReference type="NCBI Taxonomy" id="83450"/>
    <lineage>
        <taxon>Bacteria</taxon>
        <taxon>Pseudomonadati</taxon>
        <taxon>Myxococcota</taxon>
        <taxon>Myxococcia</taxon>
        <taxon>Myxococcales</taxon>
        <taxon>Cystobacterineae</taxon>
        <taxon>Archangiaceae</taxon>
        <taxon>Archangium</taxon>
    </lineage>
</organism>